<evidence type="ECO:0000313" key="3">
    <source>
        <dbReference type="Proteomes" id="UP001597079"/>
    </source>
</evidence>
<keyword evidence="3" id="KW-1185">Reference proteome</keyword>
<feature type="compositionally biased region" description="Polar residues" evidence="1">
    <location>
        <begin position="158"/>
        <end position="170"/>
    </location>
</feature>
<feature type="region of interest" description="Disordered" evidence="1">
    <location>
        <begin position="120"/>
        <end position="269"/>
    </location>
</feature>
<dbReference type="RefSeq" id="WP_377942732.1">
    <property type="nucleotide sequence ID" value="NZ_JBHUCX010000023.1"/>
</dbReference>
<accession>A0ABW4JHJ2</accession>
<gene>
    <name evidence="2" type="ORF">ACFSB2_09120</name>
</gene>
<feature type="compositionally biased region" description="Polar residues" evidence="1">
    <location>
        <begin position="193"/>
        <end position="224"/>
    </location>
</feature>
<comment type="caution">
    <text evidence="2">The sequence shown here is derived from an EMBL/GenBank/DDBJ whole genome shotgun (WGS) entry which is preliminary data.</text>
</comment>
<feature type="compositionally biased region" description="Low complexity" evidence="1">
    <location>
        <begin position="181"/>
        <end position="192"/>
    </location>
</feature>
<evidence type="ECO:0000313" key="2">
    <source>
        <dbReference type="EMBL" id="MFD1674858.1"/>
    </source>
</evidence>
<reference evidence="3" key="1">
    <citation type="journal article" date="2019" name="Int. J. Syst. Evol. Microbiol.">
        <title>The Global Catalogue of Microorganisms (GCM) 10K type strain sequencing project: providing services to taxonomists for standard genome sequencing and annotation.</title>
        <authorList>
            <consortium name="The Broad Institute Genomics Platform"/>
            <consortium name="The Broad Institute Genome Sequencing Center for Infectious Disease"/>
            <person name="Wu L."/>
            <person name="Ma J."/>
        </authorList>
    </citation>
    <scope>NUCLEOTIDE SEQUENCE [LARGE SCALE GENOMIC DNA]</scope>
    <source>
        <strain evidence="3">CGMCC 1.12286</strain>
    </source>
</reference>
<sequence length="490" mass="52685">MAGDFLDLLVAITCLVCILRAHKVIRHFLDLLIPGGPGPGGLGHAMMEGLGFGAASSMVKGGLNAGKAAVGLGAGLAASAGMGGLAAVAKNRAAKAAMPSLGSNISNAVNGMANGNSSPNSLYPAGLPGNTNQPAGFLGDGQAKTSTGYGEGEGFTFNDPNVSRQSQPFNFSDAEDNSTQNSNPSFSNSKNSTFGNLGSNSNTAQGSPGSQTSHGPKRNNTYDQSSRKGGAYTRVNPSAQSRLAREVQEGFGVDEEKSDRQAFSEGAKERFNNDLKHRFLDGNKGYSRGRSLMGVAFRDLNDANEGKESAMNSNQFLSNSLIPRDDMLTDYNSGDPIAAESLMEIGAEQMAMQEAYGWIDQADQMETAIQPAYEDSERDYNYAEAEYRQHSNLVLEMRARGMTDSPDYQQAVAELGAMELRRDSAQNTFKMRREQLDNVQDLRSRGTTRVTQARERIYSLNSSYNPANQRQRNIEAAMRTAGRRTFSDLY</sequence>
<dbReference type="Proteomes" id="UP001597079">
    <property type="component" value="Unassembled WGS sequence"/>
</dbReference>
<dbReference type="EMBL" id="JBHUCX010000023">
    <property type="protein sequence ID" value="MFD1674858.1"/>
    <property type="molecule type" value="Genomic_DNA"/>
</dbReference>
<evidence type="ECO:0000256" key="1">
    <source>
        <dbReference type="SAM" id="MobiDB-lite"/>
    </source>
</evidence>
<organism evidence="2 3">
    <name type="scientific">Alicyclobacillus fodiniaquatilis</name>
    <dbReference type="NCBI Taxonomy" id="1661150"/>
    <lineage>
        <taxon>Bacteria</taxon>
        <taxon>Bacillati</taxon>
        <taxon>Bacillota</taxon>
        <taxon>Bacilli</taxon>
        <taxon>Bacillales</taxon>
        <taxon>Alicyclobacillaceae</taxon>
        <taxon>Alicyclobacillus</taxon>
    </lineage>
</organism>
<name>A0ABW4JHJ2_9BACL</name>
<protein>
    <submittedName>
        <fullName evidence="2">Uncharacterized protein</fullName>
    </submittedName>
</protein>
<proteinExistence type="predicted"/>
<feature type="compositionally biased region" description="Basic and acidic residues" evidence="1">
    <location>
        <begin position="243"/>
        <end position="269"/>
    </location>
</feature>